<organism evidence="1 2">
    <name type="scientific">Kitasatospora nipponensis</name>
    <dbReference type="NCBI Taxonomy" id="258049"/>
    <lineage>
        <taxon>Bacteria</taxon>
        <taxon>Bacillati</taxon>
        <taxon>Actinomycetota</taxon>
        <taxon>Actinomycetes</taxon>
        <taxon>Kitasatosporales</taxon>
        <taxon>Streptomycetaceae</taxon>
        <taxon>Kitasatospora</taxon>
    </lineage>
</organism>
<gene>
    <name evidence="1" type="ORF">GCM10009665_21510</name>
</gene>
<dbReference type="EMBL" id="BAAALF010000027">
    <property type="protein sequence ID" value="GAA1230810.1"/>
    <property type="molecule type" value="Genomic_DNA"/>
</dbReference>
<evidence type="ECO:0000313" key="1">
    <source>
        <dbReference type="EMBL" id="GAA1230810.1"/>
    </source>
</evidence>
<evidence type="ECO:0000313" key="2">
    <source>
        <dbReference type="Proteomes" id="UP001500037"/>
    </source>
</evidence>
<protein>
    <recommendedName>
        <fullName evidence="3">DUF1508 domain-containing protein</fullName>
    </recommendedName>
</protein>
<sequence length="138" mass="15282">MGQPRFLIVSRPARCDGPAPDEAWRTETVWRLVGANNRSLGQSQGSFGDVPSCQAAIRRLVNRLAQCKPTLHAVDSGQLWVWRLELDGQVLAVSARPYRRQRECQYNLAGFLAGACTGEPPRNRSGARMLPRARRGGL</sequence>
<keyword evidence="2" id="KW-1185">Reference proteome</keyword>
<evidence type="ECO:0008006" key="3">
    <source>
        <dbReference type="Google" id="ProtNLM"/>
    </source>
</evidence>
<proteinExistence type="predicted"/>
<reference evidence="2" key="1">
    <citation type="journal article" date="2019" name="Int. J. Syst. Evol. Microbiol.">
        <title>The Global Catalogue of Microorganisms (GCM) 10K type strain sequencing project: providing services to taxonomists for standard genome sequencing and annotation.</title>
        <authorList>
            <consortium name="The Broad Institute Genomics Platform"/>
            <consortium name="The Broad Institute Genome Sequencing Center for Infectious Disease"/>
            <person name="Wu L."/>
            <person name="Ma J."/>
        </authorList>
    </citation>
    <scope>NUCLEOTIDE SEQUENCE [LARGE SCALE GENOMIC DNA]</scope>
    <source>
        <strain evidence="2">JCM 13004</strain>
    </source>
</reference>
<comment type="caution">
    <text evidence="1">The sequence shown here is derived from an EMBL/GenBank/DDBJ whole genome shotgun (WGS) entry which is preliminary data.</text>
</comment>
<dbReference type="RefSeq" id="WP_344441092.1">
    <property type="nucleotide sequence ID" value="NZ_BAAALF010000027.1"/>
</dbReference>
<name>A0ABP4GMU3_9ACTN</name>
<dbReference type="Proteomes" id="UP001500037">
    <property type="component" value="Unassembled WGS sequence"/>
</dbReference>
<accession>A0ABP4GMU3</accession>